<feature type="signal peptide" evidence="1">
    <location>
        <begin position="1"/>
        <end position="19"/>
    </location>
</feature>
<evidence type="ECO:0000313" key="3">
    <source>
        <dbReference type="Proteomes" id="UP000255036"/>
    </source>
</evidence>
<protein>
    <recommendedName>
        <fullName evidence="4">Lipoprotein</fullName>
    </recommendedName>
</protein>
<gene>
    <name evidence="2" type="ORF">DWV06_15890</name>
</gene>
<dbReference type="Proteomes" id="UP000255036">
    <property type="component" value="Unassembled WGS sequence"/>
</dbReference>
<proteinExistence type="predicted"/>
<organism evidence="2 3">
    <name type="scientific">Anaerosacchariphilus polymeriproducens</name>
    <dbReference type="NCBI Taxonomy" id="1812858"/>
    <lineage>
        <taxon>Bacteria</taxon>
        <taxon>Bacillati</taxon>
        <taxon>Bacillota</taxon>
        <taxon>Clostridia</taxon>
        <taxon>Lachnospirales</taxon>
        <taxon>Lachnospiraceae</taxon>
        <taxon>Anaerosacchariphilus</taxon>
    </lineage>
</organism>
<dbReference type="AlphaFoldDB" id="A0A371AR14"/>
<keyword evidence="3" id="KW-1185">Reference proteome</keyword>
<sequence length="224" mass="25242">MKKKSVIITLSLSTIFLFTACTNSDIVGKRSIDSFQNVLKVMSKQVSADKEINGWSLTSPDGTERFLWSKDFSADTSNDIMLEVDAKPFIEAGLDKSKLPSDMVEGNKIRISDNLGNEKINNNDDTTPLDSYKKIVELKRDLIKYHADLDHYGITIGDGNMFEWAKDIDNNDKDIVFVLDPKQFIDAGVDPSKVDGWLFAKVKIMQENGKKVEVDKLLKPFNLK</sequence>
<name>A0A371AR14_9FIRM</name>
<dbReference type="OrthoDB" id="2830261at2"/>
<evidence type="ECO:0000256" key="1">
    <source>
        <dbReference type="SAM" id="SignalP"/>
    </source>
</evidence>
<feature type="chain" id="PRO_5039282288" description="Lipoprotein" evidence="1">
    <location>
        <begin position="20"/>
        <end position="224"/>
    </location>
</feature>
<dbReference type="PROSITE" id="PS51257">
    <property type="entry name" value="PROKAR_LIPOPROTEIN"/>
    <property type="match status" value="1"/>
</dbReference>
<keyword evidence="1" id="KW-0732">Signal</keyword>
<evidence type="ECO:0000313" key="2">
    <source>
        <dbReference type="EMBL" id="RDU22013.1"/>
    </source>
</evidence>
<comment type="caution">
    <text evidence="2">The sequence shown here is derived from an EMBL/GenBank/DDBJ whole genome shotgun (WGS) entry which is preliminary data.</text>
</comment>
<dbReference type="EMBL" id="QRCT01000050">
    <property type="protein sequence ID" value="RDU22013.1"/>
    <property type="molecule type" value="Genomic_DNA"/>
</dbReference>
<dbReference type="RefSeq" id="WP_115483176.1">
    <property type="nucleotide sequence ID" value="NZ_QRCT01000050.1"/>
</dbReference>
<accession>A0A371AR14</accession>
<reference evidence="2 3" key="1">
    <citation type="submission" date="2018-07" db="EMBL/GenBank/DDBJ databases">
        <title>Anaerosacharophilus polymeroproducens gen. nov. sp. nov., an anaerobic bacterium isolated from salt field.</title>
        <authorList>
            <person name="Kim W."/>
            <person name="Yang S.-H."/>
            <person name="Oh J."/>
            <person name="Lee J.-H."/>
            <person name="Kwon K.K."/>
        </authorList>
    </citation>
    <scope>NUCLEOTIDE SEQUENCE [LARGE SCALE GENOMIC DNA]</scope>
    <source>
        <strain evidence="2 3">MCWD5</strain>
    </source>
</reference>
<evidence type="ECO:0008006" key="4">
    <source>
        <dbReference type="Google" id="ProtNLM"/>
    </source>
</evidence>